<dbReference type="AlphaFoldDB" id="A0A427A8B1"/>
<gene>
    <name evidence="2" type="ORF">B296_00025305</name>
    <name evidence="3" type="ORF">BHM03_00004200</name>
</gene>
<protein>
    <submittedName>
        <fullName evidence="2">Uncharacterized protein</fullName>
    </submittedName>
</protein>
<reference evidence="2 4" key="1">
    <citation type="journal article" date="2014" name="Agronomy (Basel)">
        <title>A Draft Genome Sequence for Ensete ventricosum, the Drought-Tolerant Tree Against Hunger.</title>
        <authorList>
            <person name="Harrison J."/>
            <person name="Moore K.A."/>
            <person name="Paszkiewicz K."/>
            <person name="Jones T."/>
            <person name="Grant M."/>
            <person name="Ambacheew D."/>
            <person name="Muzemil S."/>
            <person name="Studholme D.J."/>
        </authorList>
    </citation>
    <scope>NUCLEOTIDE SEQUENCE [LARGE SCALE GENOMIC DNA]</scope>
</reference>
<organism evidence="2 4">
    <name type="scientific">Ensete ventricosum</name>
    <name type="common">Abyssinian banana</name>
    <name type="synonym">Musa ensete</name>
    <dbReference type="NCBI Taxonomy" id="4639"/>
    <lineage>
        <taxon>Eukaryota</taxon>
        <taxon>Viridiplantae</taxon>
        <taxon>Streptophyta</taxon>
        <taxon>Embryophyta</taxon>
        <taxon>Tracheophyta</taxon>
        <taxon>Spermatophyta</taxon>
        <taxon>Magnoliopsida</taxon>
        <taxon>Liliopsida</taxon>
        <taxon>Zingiberales</taxon>
        <taxon>Musaceae</taxon>
        <taxon>Ensete</taxon>
    </lineage>
</organism>
<feature type="region of interest" description="Disordered" evidence="1">
    <location>
        <begin position="16"/>
        <end position="63"/>
    </location>
</feature>
<reference evidence="2" key="3">
    <citation type="submission" date="2018-09" db="EMBL/GenBank/DDBJ databases">
        <authorList>
            <person name="Harrison J."/>
            <person name="Moore K.A."/>
            <person name="Paszkiewicz K."/>
            <person name="Jones T."/>
            <person name="Grant M."/>
            <person name="Ambacheew D."/>
            <person name="Muzemil S."/>
            <person name="Studholme D."/>
        </authorList>
    </citation>
    <scope>NUCLEOTIDE SEQUENCE</scope>
</reference>
<evidence type="ECO:0000313" key="3">
    <source>
        <dbReference type="EMBL" id="RZR71227.1"/>
    </source>
</evidence>
<evidence type="ECO:0000313" key="4">
    <source>
        <dbReference type="Proteomes" id="UP000287651"/>
    </source>
</evidence>
<dbReference type="Proteomes" id="UP000287651">
    <property type="component" value="Unassembled WGS sequence"/>
</dbReference>
<accession>A0A427A8B1</accession>
<dbReference type="Proteomes" id="UP000290560">
    <property type="component" value="Unassembled WGS sequence"/>
</dbReference>
<dbReference type="EMBL" id="KV875506">
    <property type="protein sequence ID" value="RZR71227.1"/>
    <property type="molecule type" value="Genomic_DNA"/>
</dbReference>
<reference evidence="3" key="2">
    <citation type="journal article" date="2018" name="Data Brief">
        <title>Genome sequence data from 17 accessions of Ensete ventricosum, a staple food crop for millions in Ethiopia.</title>
        <authorList>
            <person name="Yemataw Z."/>
            <person name="Muzemil S."/>
            <person name="Ambachew D."/>
            <person name="Tripathi L."/>
            <person name="Tesfaye K."/>
            <person name="Chala A."/>
            <person name="Farbos A."/>
            <person name="O'Neill P."/>
            <person name="Moore K."/>
            <person name="Grant M."/>
            <person name="Studholme D.J."/>
        </authorList>
    </citation>
    <scope>NUCLEOTIDE SEQUENCE [LARGE SCALE GENOMIC DNA]</scope>
    <source>
        <tissue evidence="3">Leaf</tissue>
    </source>
</reference>
<proteinExistence type="predicted"/>
<evidence type="ECO:0000256" key="1">
    <source>
        <dbReference type="SAM" id="MobiDB-lite"/>
    </source>
</evidence>
<dbReference type="EMBL" id="AMZH03003403">
    <property type="protein sequence ID" value="RRT72443.1"/>
    <property type="molecule type" value="Genomic_DNA"/>
</dbReference>
<evidence type="ECO:0000313" key="2">
    <source>
        <dbReference type="EMBL" id="RRT72443.1"/>
    </source>
</evidence>
<name>A0A427A8B1_ENSVE</name>
<sequence>MRASHLSSGFCCYPTPKLRSSQPLSPSPASWFSSSNSPPRQQCSVSSQPLSSSPASCFSSSNSPPQMVDSIFLSLSLFSEFRSFFTCVFRGFYVVWITGASRGIGE</sequence>
<feature type="compositionally biased region" description="Low complexity" evidence="1">
    <location>
        <begin position="23"/>
        <end position="63"/>
    </location>
</feature>